<sequence>MPRLPAERAVSICLWGRMAIVCQHPTCYRTRYSTSYTRTECLSHRRNHTNRSSLEIFPRCLEQFRMPRLPAERAVSVCLWGRMAFVCQRPTSYRTRGSLPAITFPRYSPQ</sequence>
<keyword evidence="2" id="KW-1185">Reference proteome</keyword>
<accession>A0AAV4UJ87</accession>
<name>A0AAV4UJ87_9ARAC</name>
<proteinExistence type="predicted"/>
<dbReference type="AlphaFoldDB" id="A0AAV4UJ87"/>
<reference evidence="1 2" key="1">
    <citation type="submission" date="2021-06" db="EMBL/GenBank/DDBJ databases">
        <title>Caerostris darwini draft genome.</title>
        <authorList>
            <person name="Kono N."/>
            <person name="Arakawa K."/>
        </authorList>
    </citation>
    <scope>NUCLEOTIDE SEQUENCE [LARGE SCALE GENOMIC DNA]</scope>
</reference>
<organism evidence="1 2">
    <name type="scientific">Caerostris darwini</name>
    <dbReference type="NCBI Taxonomy" id="1538125"/>
    <lineage>
        <taxon>Eukaryota</taxon>
        <taxon>Metazoa</taxon>
        <taxon>Ecdysozoa</taxon>
        <taxon>Arthropoda</taxon>
        <taxon>Chelicerata</taxon>
        <taxon>Arachnida</taxon>
        <taxon>Araneae</taxon>
        <taxon>Araneomorphae</taxon>
        <taxon>Entelegynae</taxon>
        <taxon>Araneoidea</taxon>
        <taxon>Araneidae</taxon>
        <taxon>Caerostris</taxon>
    </lineage>
</organism>
<evidence type="ECO:0000313" key="1">
    <source>
        <dbReference type="EMBL" id="GIY57843.1"/>
    </source>
</evidence>
<comment type="caution">
    <text evidence="1">The sequence shown here is derived from an EMBL/GenBank/DDBJ whole genome shotgun (WGS) entry which is preliminary data.</text>
</comment>
<evidence type="ECO:0008006" key="3">
    <source>
        <dbReference type="Google" id="ProtNLM"/>
    </source>
</evidence>
<dbReference type="Proteomes" id="UP001054837">
    <property type="component" value="Unassembled WGS sequence"/>
</dbReference>
<protein>
    <recommendedName>
        <fullName evidence="3">Secreted protein</fullName>
    </recommendedName>
</protein>
<gene>
    <name evidence="1" type="ORF">CDAR_316581</name>
</gene>
<dbReference type="EMBL" id="BPLQ01011427">
    <property type="protein sequence ID" value="GIY57843.1"/>
    <property type="molecule type" value="Genomic_DNA"/>
</dbReference>
<evidence type="ECO:0000313" key="2">
    <source>
        <dbReference type="Proteomes" id="UP001054837"/>
    </source>
</evidence>